<evidence type="ECO:0008006" key="4">
    <source>
        <dbReference type="Google" id="ProtNLM"/>
    </source>
</evidence>
<reference evidence="2" key="1">
    <citation type="submission" date="2020-07" db="EMBL/GenBank/DDBJ databases">
        <authorList>
            <person name="Nieuwenhuis M."/>
            <person name="Van De Peppel L.J.J."/>
        </authorList>
    </citation>
    <scope>NUCLEOTIDE SEQUENCE</scope>
    <source>
        <strain evidence="2">AP01</strain>
        <tissue evidence="2">Mycelium</tissue>
    </source>
</reference>
<dbReference type="EMBL" id="JABCKV010000978">
    <property type="protein sequence ID" value="KAG5640238.1"/>
    <property type="molecule type" value="Genomic_DNA"/>
</dbReference>
<dbReference type="AlphaFoldDB" id="A0A9P7FY61"/>
<gene>
    <name evidence="2" type="ORF">DXG03_009733</name>
</gene>
<keyword evidence="3" id="KW-1185">Reference proteome</keyword>
<proteinExistence type="predicted"/>
<reference evidence="2" key="2">
    <citation type="submission" date="2021-10" db="EMBL/GenBank/DDBJ databases">
        <title>Phylogenomics reveals ancestral predisposition of the termite-cultivated fungus Termitomyces towards a domesticated lifestyle.</title>
        <authorList>
            <person name="Auxier B."/>
            <person name="Grum-Grzhimaylo A."/>
            <person name="Cardenas M.E."/>
            <person name="Lodge J.D."/>
            <person name="Laessoe T."/>
            <person name="Pedersen O."/>
            <person name="Smith M.E."/>
            <person name="Kuyper T.W."/>
            <person name="Franco-Molano E.A."/>
            <person name="Baroni T.J."/>
            <person name="Aanen D.K."/>
        </authorList>
    </citation>
    <scope>NUCLEOTIDE SEQUENCE</scope>
    <source>
        <strain evidence="2">AP01</strain>
        <tissue evidence="2">Mycelium</tissue>
    </source>
</reference>
<feature type="compositionally biased region" description="Acidic residues" evidence="1">
    <location>
        <begin position="372"/>
        <end position="398"/>
    </location>
</feature>
<sequence length="422" mass="48123">MSLIKLSYSTKPHLPASKRVVTGHIHTLPAILDEEFHRDAGVSRSTLSLTAVCRPWQDIALATNELWTHVAFQEPRCTYLSRYATCDGITSWFSRTDPSAALSFSLTFTTKYGSRYNSIWPKELTQTLAWQNLPIVENRIIPLHRLVKMHIDTDLLPYTIANALRACPNLTHLYIGATPDSAVELILVLRNLVELVLHAGYILTDDDDGTNPVNYTFPGRTEVPALRKLAIFGNPAWKTDFLLARFMFDSLIRSQATITHLILDELSFNAFELFGFLRADFHTLEYHSVVREAWRVRRVWLSVRSHVNEDAENYPFVQEGLRQLEVLNVTLGNAENWPAEKASRNAAKALLRAGLELEYPNLGVSSKTARESEEEECEEEQGSDWESDESDDEQDDSEEKQTEKEQGMEWEGDEDSQQNDQY</sequence>
<protein>
    <recommendedName>
        <fullName evidence="4">F-box domain-containing protein</fullName>
    </recommendedName>
</protein>
<organism evidence="2 3">
    <name type="scientific">Asterophora parasitica</name>
    <dbReference type="NCBI Taxonomy" id="117018"/>
    <lineage>
        <taxon>Eukaryota</taxon>
        <taxon>Fungi</taxon>
        <taxon>Dikarya</taxon>
        <taxon>Basidiomycota</taxon>
        <taxon>Agaricomycotina</taxon>
        <taxon>Agaricomycetes</taxon>
        <taxon>Agaricomycetidae</taxon>
        <taxon>Agaricales</taxon>
        <taxon>Tricholomatineae</taxon>
        <taxon>Lyophyllaceae</taxon>
        <taxon>Asterophora</taxon>
    </lineage>
</organism>
<name>A0A9P7FY61_9AGAR</name>
<evidence type="ECO:0000256" key="1">
    <source>
        <dbReference type="SAM" id="MobiDB-lite"/>
    </source>
</evidence>
<comment type="caution">
    <text evidence="2">The sequence shown here is derived from an EMBL/GenBank/DDBJ whole genome shotgun (WGS) entry which is preliminary data.</text>
</comment>
<feature type="region of interest" description="Disordered" evidence="1">
    <location>
        <begin position="364"/>
        <end position="422"/>
    </location>
</feature>
<accession>A0A9P7FY61</accession>
<evidence type="ECO:0000313" key="3">
    <source>
        <dbReference type="Proteomes" id="UP000775547"/>
    </source>
</evidence>
<dbReference type="OrthoDB" id="2269034at2759"/>
<dbReference type="Proteomes" id="UP000775547">
    <property type="component" value="Unassembled WGS sequence"/>
</dbReference>
<feature type="compositionally biased region" description="Acidic residues" evidence="1">
    <location>
        <begin position="408"/>
        <end position="422"/>
    </location>
</feature>
<evidence type="ECO:0000313" key="2">
    <source>
        <dbReference type="EMBL" id="KAG5640238.1"/>
    </source>
</evidence>